<sequence length="147" mass="15689">MLHGPRPIPSHNLLIGPTFCPRLVSNTVTASSTTINNTLARPPASLTTALPPSPPPIGPAPAHLSPACRLLPLCYPCLLVVDLSTPPSSSYCIASHRVPSHNIVPTPRLAFPIPSAARDTSAIYPPQRSFGTPYLERIHTDLRHSPC</sequence>
<name>A0A5C3EZS0_9BASI</name>
<accession>A0A5C3EZS0</accession>
<evidence type="ECO:0000313" key="2">
    <source>
        <dbReference type="Proteomes" id="UP000323386"/>
    </source>
</evidence>
<gene>
    <name evidence="1" type="ORF">PSFLO_03249</name>
</gene>
<dbReference type="EMBL" id="OOIP01000008">
    <property type="protein sequence ID" value="SPO37773.1"/>
    <property type="molecule type" value="Genomic_DNA"/>
</dbReference>
<reference evidence="1 2" key="1">
    <citation type="submission" date="2018-03" db="EMBL/GenBank/DDBJ databases">
        <authorList>
            <person name="Guldener U."/>
        </authorList>
    </citation>
    <scope>NUCLEOTIDE SEQUENCE [LARGE SCALE GENOMIC DNA]</scope>
    <source>
        <strain evidence="1 2">DAOM196992</strain>
    </source>
</reference>
<evidence type="ECO:0000313" key="1">
    <source>
        <dbReference type="EMBL" id="SPO37773.1"/>
    </source>
</evidence>
<protein>
    <submittedName>
        <fullName evidence="1">Uncharacterized protein</fullName>
    </submittedName>
</protein>
<dbReference type="AlphaFoldDB" id="A0A5C3EZS0"/>
<dbReference type="Proteomes" id="UP000323386">
    <property type="component" value="Unassembled WGS sequence"/>
</dbReference>
<proteinExistence type="predicted"/>
<organism evidence="1 2">
    <name type="scientific">Pseudozyma flocculosa</name>
    <dbReference type="NCBI Taxonomy" id="84751"/>
    <lineage>
        <taxon>Eukaryota</taxon>
        <taxon>Fungi</taxon>
        <taxon>Dikarya</taxon>
        <taxon>Basidiomycota</taxon>
        <taxon>Ustilaginomycotina</taxon>
        <taxon>Ustilaginomycetes</taxon>
        <taxon>Ustilaginales</taxon>
        <taxon>Ustilaginaceae</taxon>
        <taxon>Pseudozyma</taxon>
    </lineage>
</organism>
<keyword evidence="2" id="KW-1185">Reference proteome</keyword>